<feature type="region of interest" description="Disordered" evidence="1">
    <location>
        <begin position="27"/>
        <end position="59"/>
    </location>
</feature>
<evidence type="ECO:0000256" key="1">
    <source>
        <dbReference type="SAM" id="MobiDB-lite"/>
    </source>
</evidence>
<feature type="compositionally biased region" description="Acidic residues" evidence="1">
    <location>
        <begin position="31"/>
        <end position="40"/>
    </location>
</feature>
<organism evidence="2 3">
    <name type="scientific">Trichinella papuae</name>
    <dbReference type="NCBI Taxonomy" id="268474"/>
    <lineage>
        <taxon>Eukaryota</taxon>
        <taxon>Metazoa</taxon>
        <taxon>Ecdysozoa</taxon>
        <taxon>Nematoda</taxon>
        <taxon>Enoplea</taxon>
        <taxon>Dorylaimia</taxon>
        <taxon>Trichinellida</taxon>
        <taxon>Trichinellidae</taxon>
        <taxon>Trichinella</taxon>
    </lineage>
</organism>
<keyword evidence="3" id="KW-1185">Reference proteome</keyword>
<proteinExistence type="predicted"/>
<accession>A0A0V1MBH2</accession>
<evidence type="ECO:0000313" key="3">
    <source>
        <dbReference type="Proteomes" id="UP000054843"/>
    </source>
</evidence>
<gene>
    <name evidence="2" type="ORF">T10_10299</name>
</gene>
<comment type="caution">
    <text evidence="2">The sequence shown here is derived from an EMBL/GenBank/DDBJ whole genome shotgun (WGS) entry which is preliminary data.</text>
</comment>
<feature type="compositionally biased region" description="Basic and acidic residues" evidence="1">
    <location>
        <begin position="50"/>
        <end position="59"/>
    </location>
</feature>
<reference evidence="2 3" key="1">
    <citation type="submission" date="2015-01" db="EMBL/GenBank/DDBJ databases">
        <title>Evolution of Trichinella species and genotypes.</title>
        <authorList>
            <person name="Korhonen P.K."/>
            <person name="Edoardo P."/>
            <person name="Giuseppe L.R."/>
            <person name="Gasser R.B."/>
        </authorList>
    </citation>
    <scope>NUCLEOTIDE SEQUENCE [LARGE SCALE GENOMIC DNA]</scope>
    <source>
        <strain evidence="2">ISS1980</strain>
    </source>
</reference>
<dbReference type="Proteomes" id="UP000054843">
    <property type="component" value="Unassembled WGS sequence"/>
</dbReference>
<sequence>MRLEITEITQYKNYTKCKVLGKNCVEKEKEKEDDEEEEETPLAHWPNADLTRKSTQIED</sequence>
<name>A0A0V1MBH2_9BILA</name>
<protein>
    <submittedName>
        <fullName evidence="2">Uncharacterized protein</fullName>
    </submittedName>
</protein>
<evidence type="ECO:0000313" key="2">
    <source>
        <dbReference type="EMBL" id="KRZ69095.1"/>
    </source>
</evidence>
<dbReference type="EMBL" id="JYDO01000145">
    <property type="protein sequence ID" value="KRZ69095.1"/>
    <property type="molecule type" value="Genomic_DNA"/>
</dbReference>
<dbReference type="AlphaFoldDB" id="A0A0V1MBH2"/>